<proteinExistence type="predicted"/>
<keyword evidence="1" id="KW-0472">Membrane</keyword>
<evidence type="ECO:0000313" key="2">
    <source>
        <dbReference type="EMBL" id="MET3525547.1"/>
    </source>
</evidence>
<feature type="transmembrane region" description="Helical" evidence="1">
    <location>
        <begin position="17"/>
        <end position="37"/>
    </location>
</feature>
<dbReference type="Proteomes" id="UP001549110">
    <property type="component" value="Unassembled WGS sequence"/>
</dbReference>
<feature type="transmembrane region" description="Helical" evidence="1">
    <location>
        <begin position="49"/>
        <end position="71"/>
    </location>
</feature>
<keyword evidence="3" id="KW-1185">Reference proteome</keyword>
<name>A0ABV2EEU3_9CAUL</name>
<dbReference type="RefSeq" id="WP_331928843.1">
    <property type="nucleotide sequence ID" value="NZ_JBEPLU010000001.1"/>
</dbReference>
<comment type="caution">
    <text evidence="2">The sequence shown here is derived from an EMBL/GenBank/DDBJ whole genome shotgun (WGS) entry which is preliminary data.</text>
</comment>
<protein>
    <submittedName>
        <fullName evidence="2">Uncharacterized protein</fullName>
    </submittedName>
</protein>
<evidence type="ECO:0000313" key="3">
    <source>
        <dbReference type="Proteomes" id="UP001549110"/>
    </source>
</evidence>
<keyword evidence="1" id="KW-1133">Transmembrane helix</keyword>
<accession>A0ABV2EEU3</accession>
<sequence>MHGLESVFANAAIPQKIVLVLLLAALPGAVAAATLALRSGKRDSTWRRIVADLRTIGPATGLLVAGLNTFHMGQTIQRLPFDPALKQLTPGIFEVSMFVSLGSLVGLVAAAALAAIELRPPRT</sequence>
<reference evidence="2 3" key="1">
    <citation type="submission" date="2024-06" db="EMBL/GenBank/DDBJ databases">
        <title>Genomic Encyclopedia of Type Strains, Phase IV (KMG-IV): sequencing the most valuable type-strain genomes for metagenomic binning, comparative biology and taxonomic classification.</title>
        <authorList>
            <person name="Goeker M."/>
        </authorList>
    </citation>
    <scope>NUCLEOTIDE SEQUENCE [LARGE SCALE GENOMIC DNA]</scope>
    <source>
        <strain evidence="2 3">DSM 17809</strain>
    </source>
</reference>
<evidence type="ECO:0000256" key="1">
    <source>
        <dbReference type="SAM" id="Phobius"/>
    </source>
</evidence>
<feature type="transmembrane region" description="Helical" evidence="1">
    <location>
        <begin position="91"/>
        <end position="116"/>
    </location>
</feature>
<gene>
    <name evidence="2" type="ORF">ABID41_000642</name>
</gene>
<organism evidence="2 3">
    <name type="scientific">Phenylobacterium koreense</name>
    <dbReference type="NCBI Taxonomy" id="266125"/>
    <lineage>
        <taxon>Bacteria</taxon>
        <taxon>Pseudomonadati</taxon>
        <taxon>Pseudomonadota</taxon>
        <taxon>Alphaproteobacteria</taxon>
        <taxon>Caulobacterales</taxon>
        <taxon>Caulobacteraceae</taxon>
        <taxon>Phenylobacterium</taxon>
    </lineage>
</organism>
<dbReference type="EMBL" id="JBEPLU010000001">
    <property type="protein sequence ID" value="MET3525547.1"/>
    <property type="molecule type" value="Genomic_DNA"/>
</dbReference>
<keyword evidence="1" id="KW-0812">Transmembrane</keyword>